<dbReference type="STRING" id="153971.AWC19_17770"/>
<gene>
    <name evidence="2" type="ORF">AWC19_17770</name>
</gene>
<organism evidence="2 3">
    <name type="scientific">Mycobacterium palustre</name>
    <dbReference type="NCBI Taxonomy" id="153971"/>
    <lineage>
        <taxon>Bacteria</taxon>
        <taxon>Bacillati</taxon>
        <taxon>Actinomycetota</taxon>
        <taxon>Actinomycetes</taxon>
        <taxon>Mycobacteriales</taxon>
        <taxon>Mycobacteriaceae</taxon>
        <taxon>Mycobacterium</taxon>
        <taxon>Mycobacterium simiae complex</taxon>
    </lineage>
</organism>
<dbReference type="Pfam" id="PF01425">
    <property type="entry name" value="Amidase"/>
    <property type="match status" value="1"/>
</dbReference>
<sequence>MQAYIRFSAPANLAGLPALSVPCGVTAAGLPIGLQVVGGAFGEAAVLRVGHACQSAVDWRAWPPRLDPRGVPAESVATPAVGGRAAYPECD</sequence>
<dbReference type="AlphaFoldDB" id="A0A1X1Z5N8"/>
<evidence type="ECO:0000259" key="1">
    <source>
        <dbReference type="Pfam" id="PF01425"/>
    </source>
</evidence>
<dbReference type="EMBL" id="LQPJ01000136">
    <property type="protein sequence ID" value="ORW18652.1"/>
    <property type="molecule type" value="Genomic_DNA"/>
</dbReference>
<dbReference type="GO" id="GO:0003824">
    <property type="term" value="F:catalytic activity"/>
    <property type="evidence" value="ECO:0007669"/>
    <property type="project" value="InterPro"/>
</dbReference>
<reference evidence="2 3" key="1">
    <citation type="submission" date="2016-01" db="EMBL/GenBank/DDBJ databases">
        <title>The new phylogeny of the genus Mycobacterium.</title>
        <authorList>
            <person name="Tarcisio F."/>
            <person name="Conor M."/>
            <person name="Antonella G."/>
            <person name="Elisabetta G."/>
            <person name="Giulia F.S."/>
            <person name="Sara T."/>
            <person name="Anna F."/>
            <person name="Clotilde B."/>
            <person name="Roberto B."/>
            <person name="Veronica D.S."/>
            <person name="Fabio R."/>
            <person name="Monica P."/>
            <person name="Olivier J."/>
            <person name="Enrico T."/>
            <person name="Nicola S."/>
        </authorList>
    </citation>
    <scope>NUCLEOTIDE SEQUENCE [LARGE SCALE GENOMIC DNA]</scope>
    <source>
        <strain evidence="2 3">DSM 44572</strain>
    </source>
</reference>
<protein>
    <recommendedName>
        <fullName evidence="1">Amidase domain-containing protein</fullName>
    </recommendedName>
</protein>
<name>A0A1X1Z5N8_9MYCO</name>
<proteinExistence type="predicted"/>
<dbReference type="PANTHER" id="PTHR11895">
    <property type="entry name" value="TRANSAMIDASE"/>
    <property type="match status" value="1"/>
</dbReference>
<dbReference type="InterPro" id="IPR036928">
    <property type="entry name" value="AS_sf"/>
</dbReference>
<dbReference type="InterPro" id="IPR023631">
    <property type="entry name" value="Amidase_dom"/>
</dbReference>
<feature type="domain" description="Amidase" evidence="1">
    <location>
        <begin position="3"/>
        <end position="47"/>
    </location>
</feature>
<dbReference type="InterPro" id="IPR000120">
    <property type="entry name" value="Amidase"/>
</dbReference>
<dbReference type="SUPFAM" id="SSF75304">
    <property type="entry name" value="Amidase signature (AS) enzymes"/>
    <property type="match status" value="1"/>
</dbReference>
<dbReference type="Gene3D" id="3.90.1300.10">
    <property type="entry name" value="Amidase signature (AS) domain"/>
    <property type="match status" value="1"/>
</dbReference>
<comment type="caution">
    <text evidence="2">The sequence shown here is derived from an EMBL/GenBank/DDBJ whole genome shotgun (WGS) entry which is preliminary data.</text>
</comment>
<dbReference type="PANTHER" id="PTHR11895:SF151">
    <property type="entry name" value="GLUTAMYL-TRNA(GLN) AMIDOTRANSFERASE SUBUNIT A"/>
    <property type="match status" value="1"/>
</dbReference>
<accession>A0A1X1Z5N8</accession>
<keyword evidence="3" id="KW-1185">Reference proteome</keyword>
<dbReference type="Proteomes" id="UP000193529">
    <property type="component" value="Unassembled WGS sequence"/>
</dbReference>
<evidence type="ECO:0000313" key="3">
    <source>
        <dbReference type="Proteomes" id="UP000193529"/>
    </source>
</evidence>
<evidence type="ECO:0000313" key="2">
    <source>
        <dbReference type="EMBL" id="ORW18652.1"/>
    </source>
</evidence>